<accession>A0A6A4RX97</accession>
<name>A0A6A4RX97_SCOMX</name>
<proteinExistence type="predicted"/>
<reference evidence="1 2" key="1">
    <citation type="submission" date="2019-06" db="EMBL/GenBank/DDBJ databases">
        <title>Draft genomes of female and male turbot (Scophthalmus maximus).</title>
        <authorList>
            <person name="Xu H."/>
            <person name="Xu X.-W."/>
            <person name="Shao C."/>
            <person name="Chen S."/>
        </authorList>
    </citation>
    <scope>NUCLEOTIDE SEQUENCE [LARGE SCALE GENOMIC DNA]</scope>
    <source>
        <strain evidence="1">Ysfricsl-2016a</strain>
        <tissue evidence="1">Blood</tissue>
    </source>
</reference>
<comment type="caution">
    <text evidence="1">The sequence shown here is derived from an EMBL/GenBank/DDBJ whole genome shotgun (WGS) entry which is preliminary data.</text>
</comment>
<sequence length="124" mass="14049">MCDDPTPPVHRSLEYDVTVSSLRRKIEETQEKRRNADNNKQLQLGWKGFPGRFSPTDSSSDRLGHVCPEATMTTSLDATFSPTIVCELWSSSFQMLRAAQQQLDPLACTSLRAAAPRWPRQHFI</sequence>
<gene>
    <name evidence="1" type="ORF">F2P81_023350</name>
</gene>
<evidence type="ECO:0000313" key="1">
    <source>
        <dbReference type="EMBL" id="KAF0024548.1"/>
    </source>
</evidence>
<dbReference type="AlphaFoldDB" id="A0A6A4RX97"/>
<evidence type="ECO:0000313" key="2">
    <source>
        <dbReference type="Proteomes" id="UP000438429"/>
    </source>
</evidence>
<dbReference type="Proteomes" id="UP000438429">
    <property type="component" value="Unassembled WGS sequence"/>
</dbReference>
<protein>
    <submittedName>
        <fullName evidence="1">Uncharacterized protein</fullName>
    </submittedName>
</protein>
<dbReference type="EMBL" id="VEVO01000021">
    <property type="protein sequence ID" value="KAF0024548.1"/>
    <property type="molecule type" value="Genomic_DNA"/>
</dbReference>
<organism evidence="1 2">
    <name type="scientific">Scophthalmus maximus</name>
    <name type="common">Turbot</name>
    <name type="synonym">Psetta maxima</name>
    <dbReference type="NCBI Taxonomy" id="52904"/>
    <lineage>
        <taxon>Eukaryota</taxon>
        <taxon>Metazoa</taxon>
        <taxon>Chordata</taxon>
        <taxon>Craniata</taxon>
        <taxon>Vertebrata</taxon>
        <taxon>Euteleostomi</taxon>
        <taxon>Actinopterygii</taxon>
        <taxon>Neopterygii</taxon>
        <taxon>Teleostei</taxon>
        <taxon>Neoteleostei</taxon>
        <taxon>Acanthomorphata</taxon>
        <taxon>Carangaria</taxon>
        <taxon>Pleuronectiformes</taxon>
        <taxon>Pleuronectoidei</taxon>
        <taxon>Scophthalmidae</taxon>
        <taxon>Scophthalmus</taxon>
    </lineage>
</organism>